<keyword evidence="3" id="KW-1185">Reference proteome</keyword>
<evidence type="ECO:0000256" key="1">
    <source>
        <dbReference type="SAM" id="Phobius"/>
    </source>
</evidence>
<sequence precursor="true">MLALAAALCFLLAAFGVDSSDVNLVWLGLAFLAADFAFPYRFSQFRRR</sequence>
<proteinExistence type="predicted"/>
<keyword evidence="1" id="KW-1133">Transmembrane helix</keyword>
<dbReference type="HOGENOM" id="CLU_3153133_0_0_11"/>
<evidence type="ECO:0000313" key="2">
    <source>
        <dbReference type="EMBL" id="ADP84857.1"/>
    </source>
</evidence>
<dbReference type="InParanoid" id="E3IUP1"/>
<dbReference type="EMBL" id="CP002299">
    <property type="protein sequence ID" value="ADP84857.1"/>
    <property type="molecule type" value="Genomic_DNA"/>
</dbReference>
<dbReference type="AlphaFoldDB" id="E3IUP1"/>
<protein>
    <submittedName>
        <fullName evidence="2">Uncharacterized protein</fullName>
    </submittedName>
</protein>
<keyword evidence="1" id="KW-0812">Transmembrane</keyword>
<dbReference type="Proteomes" id="UP000002484">
    <property type="component" value="Chromosome"/>
</dbReference>
<gene>
    <name evidence="2" type="ordered locus">FraEuI1c_6888</name>
</gene>
<feature type="transmembrane region" description="Helical" evidence="1">
    <location>
        <begin position="26"/>
        <end position="42"/>
    </location>
</feature>
<keyword evidence="1" id="KW-0472">Membrane</keyword>
<reference evidence="2 3" key="1">
    <citation type="submission" date="2010-10" db="EMBL/GenBank/DDBJ databases">
        <title>Complete sequence of Frankia sp. EuI1c.</title>
        <authorList>
            <consortium name="US DOE Joint Genome Institute"/>
            <person name="Lucas S."/>
            <person name="Copeland A."/>
            <person name="Lapidus A."/>
            <person name="Cheng J.-F."/>
            <person name="Bruce D."/>
            <person name="Goodwin L."/>
            <person name="Pitluck S."/>
            <person name="Chertkov O."/>
            <person name="Detter J.C."/>
            <person name="Han C."/>
            <person name="Tapia R."/>
            <person name="Land M."/>
            <person name="Hauser L."/>
            <person name="Jeffries C."/>
            <person name="Kyrpides N."/>
            <person name="Ivanova N."/>
            <person name="Mikhailova N."/>
            <person name="Beauchemin N."/>
            <person name="Sen A."/>
            <person name="Sur S.A."/>
            <person name="Gtari M."/>
            <person name="Wall L."/>
            <person name="Tisa L."/>
            <person name="Woyke T."/>
        </authorList>
    </citation>
    <scope>NUCLEOTIDE SEQUENCE [LARGE SCALE GENOMIC DNA]</scope>
    <source>
        <strain evidence="3">DSM 45817 / CECT 9037 / EuI1c</strain>
    </source>
</reference>
<organism evidence="2 3">
    <name type="scientific">Pseudofrankia inefficax (strain DSM 45817 / CECT 9037 / DDB 130130 / EuI1c)</name>
    <name type="common">Frankia inefficax</name>
    <dbReference type="NCBI Taxonomy" id="298654"/>
    <lineage>
        <taxon>Bacteria</taxon>
        <taxon>Bacillati</taxon>
        <taxon>Actinomycetota</taxon>
        <taxon>Actinomycetes</taxon>
        <taxon>Frankiales</taxon>
        <taxon>Frankiaceae</taxon>
        <taxon>Pseudofrankia</taxon>
    </lineage>
</organism>
<accession>E3IUP1</accession>
<dbReference type="KEGG" id="fri:FraEuI1c_6888"/>
<dbReference type="RefSeq" id="WP_013427968.1">
    <property type="nucleotide sequence ID" value="NC_014666.1"/>
</dbReference>
<evidence type="ECO:0000313" key="3">
    <source>
        <dbReference type="Proteomes" id="UP000002484"/>
    </source>
</evidence>
<name>E3IUP1_PSEI1</name>